<dbReference type="KEGG" id="pais:PFX98_00600"/>
<evidence type="ECO:0000256" key="1">
    <source>
        <dbReference type="SAM" id="SignalP"/>
    </source>
</evidence>
<gene>
    <name evidence="2" type="ORF">PFX98_00600</name>
</gene>
<protein>
    <recommendedName>
        <fullName evidence="4">DnrO protein</fullName>
    </recommendedName>
</protein>
<evidence type="ECO:0000313" key="2">
    <source>
        <dbReference type="EMBL" id="WIT12137.1"/>
    </source>
</evidence>
<dbReference type="RefSeq" id="WP_285233229.1">
    <property type="nucleotide sequence ID" value="NZ_CP116346.1"/>
</dbReference>
<evidence type="ECO:0000313" key="3">
    <source>
        <dbReference type="Proteomes" id="UP001177769"/>
    </source>
</evidence>
<proteinExistence type="predicted"/>
<feature type="signal peptide" evidence="1">
    <location>
        <begin position="1"/>
        <end position="27"/>
    </location>
</feature>
<dbReference type="Proteomes" id="UP001177769">
    <property type="component" value="Chromosome"/>
</dbReference>
<keyword evidence="3" id="KW-1185">Reference proteome</keyword>
<sequence length="166" mass="17201">MTPHTRFPPVALALALMAGVSAAPALAQPAAHSHESATAPHKLSLDQGRKWATDAPLREGMSRIRGLVAAQLAAAHAGKLDEAGYRELATQVEAQVGAIVAQCKLAPRADAMLHLVIAELGEGSDAMAGKAGKLHPEQGLLKTAQAVNAYGSHFAHPGFKPLHLGH</sequence>
<organism evidence="2 3">
    <name type="scientific">Paucibacter sediminis</name>
    <dbReference type="NCBI Taxonomy" id="3019553"/>
    <lineage>
        <taxon>Bacteria</taxon>
        <taxon>Pseudomonadati</taxon>
        <taxon>Pseudomonadota</taxon>
        <taxon>Betaproteobacteria</taxon>
        <taxon>Burkholderiales</taxon>
        <taxon>Sphaerotilaceae</taxon>
        <taxon>Roseateles</taxon>
    </lineage>
</organism>
<evidence type="ECO:0008006" key="4">
    <source>
        <dbReference type="Google" id="ProtNLM"/>
    </source>
</evidence>
<name>A0AA95NFU7_9BURK</name>
<dbReference type="AlphaFoldDB" id="A0AA95NFU7"/>
<keyword evidence="1" id="KW-0732">Signal</keyword>
<feature type="chain" id="PRO_5041731145" description="DnrO protein" evidence="1">
    <location>
        <begin position="28"/>
        <end position="166"/>
    </location>
</feature>
<reference evidence="2" key="1">
    <citation type="submission" date="2023-01" db="EMBL/GenBank/DDBJ databases">
        <title>Whole genome sequence of Paucibacter sp. S2-9 isolated from pond sediment.</title>
        <authorList>
            <person name="Jung J.Y."/>
        </authorList>
    </citation>
    <scope>NUCLEOTIDE SEQUENCE</scope>
    <source>
        <strain evidence="2">S2-9</strain>
    </source>
</reference>
<accession>A0AA95NFU7</accession>
<dbReference type="EMBL" id="CP116346">
    <property type="protein sequence ID" value="WIT12137.1"/>
    <property type="molecule type" value="Genomic_DNA"/>
</dbReference>